<feature type="compositionally biased region" description="Low complexity" evidence="1">
    <location>
        <begin position="23"/>
        <end position="37"/>
    </location>
</feature>
<accession>A0AAV2S846</accession>
<sequence>MVLNESSQSLYRDPYDSTLTPHNTQSSIRSTQSSNSQEQSAIVNTQVCEVPNSQNAENNAIPEWPRYEMEEDNTEYCGALACLKPQGNTLRWILCEACSIWHHKCIGLNENKNYNDIFLSVKLAGNHKHPLFGMIRRKMMRNLI</sequence>
<dbReference type="InterPro" id="IPR011011">
    <property type="entry name" value="Znf_FYVE_PHD"/>
</dbReference>
<proteinExistence type="predicted"/>
<dbReference type="Gene3D" id="3.30.40.10">
    <property type="entry name" value="Zinc/RING finger domain, C3HC4 (zinc finger)"/>
    <property type="match status" value="1"/>
</dbReference>
<feature type="region of interest" description="Disordered" evidence="1">
    <location>
        <begin position="1"/>
        <end position="45"/>
    </location>
</feature>
<comment type="caution">
    <text evidence="2">The sequence shown here is derived from an EMBL/GenBank/DDBJ whole genome shotgun (WGS) entry which is preliminary data.</text>
</comment>
<keyword evidence="3" id="KW-1185">Reference proteome</keyword>
<evidence type="ECO:0000256" key="1">
    <source>
        <dbReference type="SAM" id="MobiDB-lite"/>
    </source>
</evidence>
<dbReference type="InterPro" id="IPR013083">
    <property type="entry name" value="Znf_RING/FYVE/PHD"/>
</dbReference>
<dbReference type="Proteomes" id="UP001497623">
    <property type="component" value="Unassembled WGS sequence"/>
</dbReference>
<dbReference type="AlphaFoldDB" id="A0AAV2S846"/>
<evidence type="ECO:0000313" key="2">
    <source>
        <dbReference type="EMBL" id="CAL4159974.1"/>
    </source>
</evidence>
<dbReference type="SUPFAM" id="SSF57903">
    <property type="entry name" value="FYVE/PHD zinc finger"/>
    <property type="match status" value="1"/>
</dbReference>
<evidence type="ECO:0000313" key="3">
    <source>
        <dbReference type="Proteomes" id="UP001497623"/>
    </source>
</evidence>
<reference evidence="2 3" key="1">
    <citation type="submission" date="2024-05" db="EMBL/GenBank/DDBJ databases">
        <authorList>
            <person name="Wallberg A."/>
        </authorList>
    </citation>
    <scope>NUCLEOTIDE SEQUENCE [LARGE SCALE GENOMIC DNA]</scope>
</reference>
<gene>
    <name evidence="2" type="ORF">MNOR_LOCUS32365</name>
</gene>
<organism evidence="2 3">
    <name type="scientific">Meganyctiphanes norvegica</name>
    <name type="common">Northern krill</name>
    <name type="synonym">Thysanopoda norvegica</name>
    <dbReference type="NCBI Taxonomy" id="48144"/>
    <lineage>
        <taxon>Eukaryota</taxon>
        <taxon>Metazoa</taxon>
        <taxon>Ecdysozoa</taxon>
        <taxon>Arthropoda</taxon>
        <taxon>Crustacea</taxon>
        <taxon>Multicrustacea</taxon>
        <taxon>Malacostraca</taxon>
        <taxon>Eumalacostraca</taxon>
        <taxon>Eucarida</taxon>
        <taxon>Euphausiacea</taxon>
        <taxon>Euphausiidae</taxon>
        <taxon>Meganyctiphanes</taxon>
    </lineage>
</organism>
<dbReference type="EMBL" id="CAXKWB010043843">
    <property type="protein sequence ID" value="CAL4159974.1"/>
    <property type="molecule type" value="Genomic_DNA"/>
</dbReference>
<feature type="compositionally biased region" description="Polar residues" evidence="1">
    <location>
        <begin position="1"/>
        <end position="10"/>
    </location>
</feature>
<protein>
    <submittedName>
        <fullName evidence="2">Uncharacterized protein</fullName>
    </submittedName>
</protein>
<name>A0AAV2S846_MEGNR</name>